<dbReference type="Proteomes" id="UP000253032">
    <property type="component" value="Unassembled WGS sequence"/>
</dbReference>
<evidence type="ECO:0000256" key="6">
    <source>
        <dbReference type="ARBA" id="ARBA00022643"/>
    </source>
</evidence>
<keyword evidence="12" id="KW-0406">Ion transport</keyword>
<dbReference type="GO" id="GO:0006814">
    <property type="term" value="P:sodium ion transport"/>
    <property type="evidence" value="ECO:0007669"/>
    <property type="project" value="UniProtKB-KW"/>
</dbReference>
<keyword evidence="8" id="KW-1278">Translocase</keyword>
<keyword evidence="3" id="KW-0997">Cell inner membrane</keyword>
<dbReference type="InterPro" id="IPR010204">
    <property type="entry name" value="NqrC"/>
</dbReference>
<dbReference type="GO" id="GO:0016655">
    <property type="term" value="F:oxidoreductase activity, acting on NAD(P)H, quinone or similar compound as acceptor"/>
    <property type="evidence" value="ECO:0007669"/>
    <property type="project" value="InterPro"/>
</dbReference>
<dbReference type="AlphaFoldDB" id="A0A368BIS3"/>
<gene>
    <name evidence="17" type="ORF">DBW98_04465</name>
</gene>
<evidence type="ECO:0000256" key="4">
    <source>
        <dbReference type="ARBA" id="ARBA00022553"/>
    </source>
</evidence>
<evidence type="ECO:0000259" key="16">
    <source>
        <dbReference type="Pfam" id="PF04205"/>
    </source>
</evidence>
<evidence type="ECO:0000256" key="14">
    <source>
        <dbReference type="ARBA" id="ARBA00023136"/>
    </source>
</evidence>
<accession>A0A368BIS3</accession>
<evidence type="ECO:0000256" key="2">
    <source>
        <dbReference type="ARBA" id="ARBA00022475"/>
    </source>
</evidence>
<keyword evidence="15" id="KW-0739">Sodium transport</keyword>
<keyword evidence="10" id="KW-0520">NAD</keyword>
<evidence type="ECO:0000313" key="17">
    <source>
        <dbReference type="EMBL" id="RCL37131.1"/>
    </source>
</evidence>
<dbReference type="GO" id="GO:0016020">
    <property type="term" value="C:membrane"/>
    <property type="evidence" value="ECO:0007669"/>
    <property type="project" value="InterPro"/>
</dbReference>
<evidence type="ECO:0000256" key="11">
    <source>
        <dbReference type="ARBA" id="ARBA00023053"/>
    </source>
</evidence>
<evidence type="ECO:0000256" key="13">
    <source>
        <dbReference type="ARBA" id="ARBA00023075"/>
    </source>
</evidence>
<dbReference type="PANTHER" id="PTHR37838">
    <property type="entry name" value="NA(+)-TRANSLOCATING NADH-QUINONE REDUCTASE SUBUNIT C"/>
    <property type="match status" value="1"/>
</dbReference>
<evidence type="ECO:0000256" key="5">
    <source>
        <dbReference type="ARBA" id="ARBA00022630"/>
    </source>
</evidence>
<keyword evidence="11" id="KW-0915">Sodium</keyword>
<keyword evidence="6" id="KW-0288">FMN</keyword>
<keyword evidence="14" id="KW-0472">Membrane</keyword>
<dbReference type="EMBL" id="QOPC01000031">
    <property type="protein sequence ID" value="RCL37131.1"/>
    <property type="molecule type" value="Genomic_DNA"/>
</dbReference>
<proteinExistence type="predicted"/>
<dbReference type="GO" id="GO:0010181">
    <property type="term" value="F:FMN binding"/>
    <property type="evidence" value="ECO:0007669"/>
    <property type="project" value="InterPro"/>
</dbReference>
<evidence type="ECO:0000256" key="7">
    <source>
        <dbReference type="ARBA" id="ARBA00022692"/>
    </source>
</evidence>
<keyword evidence="7" id="KW-0812">Transmembrane</keyword>
<dbReference type="PANTHER" id="PTHR37838:SF1">
    <property type="entry name" value="NA(+)-TRANSLOCATING NADH-QUINONE REDUCTASE SUBUNIT C"/>
    <property type="match status" value="1"/>
</dbReference>
<dbReference type="Pfam" id="PF04205">
    <property type="entry name" value="FMN_bind"/>
    <property type="match status" value="1"/>
</dbReference>
<name>A0A368BIS3_9GAMM</name>
<organism evidence="17 18">
    <name type="scientific">SAR86 cluster bacterium</name>
    <dbReference type="NCBI Taxonomy" id="2030880"/>
    <lineage>
        <taxon>Bacteria</taxon>
        <taxon>Pseudomonadati</taxon>
        <taxon>Pseudomonadota</taxon>
        <taxon>Gammaproteobacteria</taxon>
        <taxon>SAR86 cluster</taxon>
    </lineage>
</organism>
<sequence>PSNQMASYQVDGLSGATLTSRGVTNMLAFWFGQSGYQETLKNINYES</sequence>
<dbReference type="InterPro" id="IPR007329">
    <property type="entry name" value="FMN-bd"/>
</dbReference>
<keyword evidence="9" id="KW-1133">Transmembrane helix</keyword>
<reference evidence="17 18" key="1">
    <citation type="journal article" date="2018" name="Microbiome">
        <title>Fine metagenomic profile of the Mediterranean stratified and mixed water columns revealed by assembly and recruitment.</title>
        <authorList>
            <person name="Haro-Moreno J.M."/>
            <person name="Lopez-Perez M."/>
            <person name="De La Torre J.R."/>
            <person name="Picazo A."/>
            <person name="Camacho A."/>
            <person name="Rodriguez-Valera F."/>
        </authorList>
    </citation>
    <scope>NUCLEOTIDE SEQUENCE [LARGE SCALE GENOMIC DNA]</scope>
    <source>
        <strain evidence="17">MED-G84</strain>
    </source>
</reference>
<evidence type="ECO:0000256" key="1">
    <source>
        <dbReference type="ARBA" id="ARBA00022448"/>
    </source>
</evidence>
<keyword evidence="13" id="KW-0830">Ubiquinone</keyword>
<evidence type="ECO:0000256" key="8">
    <source>
        <dbReference type="ARBA" id="ARBA00022967"/>
    </source>
</evidence>
<evidence type="ECO:0000256" key="12">
    <source>
        <dbReference type="ARBA" id="ARBA00023065"/>
    </source>
</evidence>
<comment type="caution">
    <text evidence="17">The sequence shown here is derived from an EMBL/GenBank/DDBJ whole genome shotgun (WGS) entry which is preliminary data.</text>
</comment>
<evidence type="ECO:0000256" key="3">
    <source>
        <dbReference type="ARBA" id="ARBA00022519"/>
    </source>
</evidence>
<keyword evidence="4" id="KW-0597">Phosphoprotein</keyword>
<evidence type="ECO:0000313" key="18">
    <source>
        <dbReference type="Proteomes" id="UP000253032"/>
    </source>
</evidence>
<feature type="non-terminal residue" evidence="17">
    <location>
        <position position="1"/>
    </location>
</feature>
<feature type="domain" description="FMN-binding" evidence="16">
    <location>
        <begin position="6"/>
        <end position="30"/>
    </location>
</feature>
<keyword evidence="1" id="KW-0813">Transport</keyword>
<evidence type="ECO:0000256" key="9">
    <source>
        <dbReference type="ARBA" id="ARBA00022989"/>
    </source>
</evidence>
<keyword evidence="5" id="KW-0285">Flavoprotein</keyword>
<protein>
    <submittedName>
        <fullName evidence="17">FMN-binding protein</fullName>
    </submittedName>
</protein>
<keyword evidence="2" id="KW-1003">Cell membrane</keyword>
<evidence type="ECO:0000256" key="10">
    <source>
        <dbReference type="ARBA" id="ARBA00023027"/>
    </source>
</evidence>
<evidence type="ECO:0000256" key="15">
    <source>
        <dbReference type="ARBA" id="ARBA00023201"/>
    </source>
</evidence>